<keyword evidence="8" id="KW-1185">Reference proteome</keyword>
<evidence type="ECO:0000256" key="3">
    <source>
        <dbReference type="ARBA" id="ARBA00022692"/>
    </source>
</evidence>
<dbReference type="PANTHER" id="PTHR30213">
    <property type="entry name" value="INNER MEMBRANE PROTEIN YHJD"/>
    <property type="match status" value="1"/>
</dbReference>
<feature type="transmembrane region" description="Helical" evidence="6">
    <location>
        <begin position="244"/>
        <end position="271"/>
    </location>
</feature>
<sequence length="284" mass="31564">MEVVTVKKMVNYMKSVIKEFQNDDVPVLAAAQAYYYLLSIVPMLILLFSIIPYLGIQPIEAVNFMKSVLPSETASALEENIISIVSEPNGGLLSVGIIGTIWSASNGLNAFIKSSNIAYNVEETRSFIKVRLLSIGLTLGMIVAIVVALVLPVFGRVIFDFIQRVLFIPDQLMIILEIARWVVSILVMSLILMLLYRFAPNRYIPFKEIIPGAIITSVLWMLISLGFSFYVSNFGSYSATYGSLGGLIILMIWFFLTGLILVVGAEINVVYHRKKHGLKGRQEA</sequence>
<keyword evidence="2" id="KW-1003">Cell membrane</keyword>
<keyword evidence="5 6" id="KW-0472">Membrane</keyword>
<dbReference type="Pfam" id="PF03631">
    <property type="entry name" value="Virul_fac_BrkB"/>
    <property type="match status" value="1"/>
</dbReference>
<reference evidence="8" key="1">
    <citation type="journal article" date="2019" name="Int. J. Syst. Evol. Microbiol.">
        <title>The Global Catalogue of Microorganisms (GCM) 10K type strain sequencing project: providing services to taxonomists for standard genome sequencing and annotation.</title>
        <authorList>
            <consortium name="The Broad Institute Genomics Platform"/>
            <consortium name="The Broad Institute Genome Sequencing Center for Infectious Disease"/>
            <person name="Wu L."/>
            <person name="Ma J."/>
        </authorList>
    </citation>
    <scope>NUCLEOTIDE SEQUENCE [LARGE SCALE GENOMIC DNA]</scope>
    <source>
        <strain evidence="8">CCM 7282</strain>
    </source>
</reference>
<keyword evidence="4 6" id="KW-1133">Transmembrane helix</keyword>
<evidence type="ECO:0000313" key="8">
    <source>
        <dbReference type="Proteomes" id="UP000619534"/>
    </source>
</evidence>
<feature type="transmembrane region" description="Helical" evidence="6">
    <location>
        <begin position="33"/>
        <end position="56"/>
    </location>
</feature>
<evidence type="ECO:0000256" key="2">
    <source>
        <dbReference type="ARBA" id="ARBA00022475"/>
    </source>
</evidence>
<keyword evidence="3 6" id="KW-0812">Transmembrane</keyword>
<accession>A0ABQ1P3G3</accession>
<dbReference type="EMBL" id="BMCJ01000003">
    <property type="protein sequence ID" value="GGC88608.1"/>
    <property type="molecule type" value="Genomic_DNA"/>
</dbReference>
<comment type="subcellular location">
    <subcellularLocation>
        <location evidence="1">Cell membrane</location>
        <topology evidence="1">Multi-pass membrane protein</topology>
    </subcellularLocation>
</comment>
<protein>
    <submittedName>
        <fullName evidence="7">Ribonuclease-like protein YfkH</fullName>
    </submittedName>
</protein>
<dbReference type="Proteomes" id="UP000619534">
    <property type="component" value="Unassembled WGS sequence"/>
</dbReference>
<feature type="transmembrane region" description="Helical" evidence="6">
    <location>
        <begin position="132"/>
        <end position="158"/>
    </location>
</feature>
<dbReference type="NCBIfam" id="TIGR00765">
    <property type="entry name" value="yihY_not_rbn"/>
    <property type="match status" value="1"/>
</dbReference>
<dbReference type="PANTHER" id="PTHR30213:SF0">
    <property type="entry name" value="UPF0761 MEMBRANE PROTEIN YIHY"/>
    <property type="match status" value="1"/>
</dbReference>
<organism evidence="7 8">
    <name type="scientific">Thalassobacillus devorans</name>
    <dbReference type="NCBI Taxonomy" id="279813"/>
    <lineage>
        <taxon>Bacteria</taxon>
        <taxon>Bacillati</taxon>
        <taxon>Bacillota</taxon>
        <taxon>Bacilli</taxon>
        <taxon>Bacillales</taxon>
        <taxon>Bacillaceae</taxon>
        <taxon>Thalassobacillus</taxon>
    </lineage>
</organism>
<evidence type="ECO:0000256" key="6">
    <source>
        <dbReference type="SAM" id="Phobius"/>
    </source>
</evidence>
<feature type="transmembrane region" description="Helical" evidence="6">
    <location>
        <begin position="178"/>
        <end position="198"/>
    </location>
</feature>
<evidence type="ECO:0000256" key="4">
    <source>
        <dbReference type="ARBA" id="ARBA00022989"/>
    </source>
</evidence>
<evidence type="ECO:0000313" key="7">
    <source>
        <dbReference type="EMBL" id="GGC88608.1"/>
    </source>
</evidence>
<feature type="transmembrane region" description="Helical" evidence="6">
    <location>
        <begin position="210"/>
        <end position="232"/>
    </location>
</feature>
<dbReference type="PIRSF" id="PIRSF035875">
    <property type="entry name" value="RNase_BN"/>
    <property type="match status" value="1"/>
</dbReference>
<dbReference type="InterPro" id="IPR017039">
    <property type="entry name" value="Virul_fac_BrkB"/>
</dbReference>
<comment type="caution">
    <text evidence="7">The sequence shown here is derived from an EMBL/GenBank/DDBJ whole genome shotgun (WGS) entry which is preliminary data.</text>
</comment>
<evidence type="ECO:0000256" key="5">
    <source>
        <dbReference type="ARBA" id="ARBA00023136"/>
    </source>
</evidence>
<gene>
    <name evidence="7" type="primary">yfkH</name>
    <name evidence="7" type="ORF">GCM10007216_19230</name>
</gene>
<proteinExistence type="predicted"/>
<evidence type="ECO:0000256" key="1">
    <source>
        <dbReference type="ARBA" id="ARBA00004651"/>
    </source>
</evidence>
<name>A0ABQ1P3G3_9BACI</name>